<keyword evidence="1" id="KW-0812">Transmembrane</keyword>
<evidence type="ECO:0008006" key="4">
    <source>
        <dbReference type="Google" id="ProtNLM"/>
    </source>
</evidence>
<organism evidence="2 3">
    <name type="scientific">Aphis craccivora</name>
    <name type="common">Cowpea aphid</name>
    <dbReference type="NCBI Taxonomy" id="307492"/>
    <lineage>
        <taxon>Eukaryota</taxon>
        <taxon>Metazoa</taxon>
        <taxon>Ecdysozoa</taxon>
        <taxon>Arthropoda</taxon>
        <taxon>Hexapoda</taxon>
        <taxon>Insecta</taxon>
        <taxon>Pterygota</taxon>
        <taxon>Neoptera</taxon>
        <taxon>Paraneoptera</taxon>
        <taxon>Hemiptera</taxon>
        <taxon>Sternorrhyncha</taxon>
        <taxon>Aphidomorpha</taxon>
        <taxon>Aphidoidea</taxon>
        <taxon>Aphididae</taxon>
        <taxon>Aphidini</taxon>
        <taxon>Aphis</taxon>
        <taxon>Aphis</taxon>
    </lineage>
</organism>
<keyword evidence="1" id="KW-1133">Transmembrane helix</keyword>
<dbReference type="EMBL" id="VUJU01014083">
    <property type="protein sequence ID" value="KAF0702967.1"/>
    <property type="molecule type" value="Genomic_DNA"/>
</dbReference>
<sequence length="190" mass="21623">MGGSILKSSEALKRQVQRIRNNKIAAPPSNERILIFGSPLDRLKLLKDSKIWYMDGTFKMTPTLFSQVYVILAEFLGGVHPTFLVILNLKKKFGAITAKKNSFENINIFGCNFHLSQNLLKKVGKLHLLSKYNNEANFCAAIKTIIALAFIPVCDINVAVDEFADELPDELIPLFEWFEEFYIGKKNRRI</sequence>
<reference evidence="2 3" key="1">
    <citation type="submission" date="2019-08" db="EMBL/GenBank/DDBJ databases">
        <title>Whole genome of Aphis craccivora.</title>
        <authorList>
            <person name="Voronova N.V."/>
            <person name="Shulinski R.S."/>
            <person name="Bandarenka Y.V."/>
            <person name="Zhorov D.G."/>
            <person name="Warner D."/>
        </authorList>
    </citation>
    <scope>NUCLEOTIDE SEQUENCE [LARGE SCALE GENOMIC DNA]</scope>
    <source>
        <strain evidence="2">180601</strain>
        <tissue evidence="2">Whole Body</tissue>
    </source>
</reference>
<name>A0A6G0VR31_APHCR</name>
<dbReference type="AlphaFoldDB" id="A0A6G0VR31"/>
<evidence type="ECO:0000256" key="1">
    <source>
        <dbReference type="SAM" id="Phobius"/>
    </source>
</evidence>
<protein>
    <recommendedName>
        <fullName evidence="4">MULE domain-containing protein</fullName>
    </recommendedName>
</protein>
<gene>
    <name evidence="2" type="ORF">FWK35_00035170</name>
</gene>
<comment type="caution">
    <text evidence="2">The sequence shown here is derived from an EMBL/GenBank/DDBJ whole genome shotgun (WGS) entry which is preliminary data.</text>
</comment>
<keyword evidence="3" id="KW-1185">Reference proteome</keyword>
<evidence type="ECO:0000313" key="2">
    <source>
        <dbReference type="EMBL" id="KAF0702967.1"/>
    </source>
</evidence>
<dbReference type="OrthoDB" id="10029846at2759"/>
<evidence type="ECO:0000313" key="3">
    <source>
        <dbReference type="Proteomes" id="UP000478052"/>
    </source>
</evidence>
<keyword evidence="1" id="KW-0472">Membrane</keyword>
<feature type="transmembrane region" description="Helical" evidence="1">
    <location>
        <begin position="68"/>
        <end position="89"/>
    </location>
</feature>
<dbReference type="Proteomes" id="UP000478052">
    <property type="component" value="Unassembled WGS sequence"/>
</dbReference>
<accession>A0A6G0VR31</accession>
<proteinExistence type="predicted"/>